<accession>A0ABQ7AUB8</accession>
<evidence type="ECO:0008006" key="3">
    <source>
        <dbReference type="Google" id="ProtNLM"/>
    </source>
</evidence>
<dbReference type="EMBL" id="QGKV02001556">
    <property type="protein sequence ID" value="KAF3517628.1"/>
    <property type="molecule type" value="Genomic_DNA"/>
</dbReference>
<proteinExistence type="predicted"/>
<dbReference type="Proteomes" id="UP000266723">
    <property type="component" value="Unassembled WGS sequence"/>
</dbReference>
<evidence type="ECO:0000313" key="2">
    <source>
        <dbReference type="Proteomes" id="UP000266723"/>
    </source>
</evidence>
<keyword evidence="2" id="KW-1185">Reference proteome</keyword>
<organism evidence="1 2">
    <name type="scientific">Brassica cretica</name>
    <name type="common">Mustard</name>
    <dbReference type="NCBI Taxonomy" id="69181"/>
    <lineage>
        <taxon>Eukaryota</taxon>
        <taxon>Viridiplantae</taxon>
        <taxon>Streptophyta</taxon>
        <taxon>Embryophyta</taxon>
        <taxon>Tracheophyta</taxon>
        <taxon>Spermatophyta</taxon>
        <taxon>Magnoliopsida</taxon>
        <taxon>eudicotyledons</taxon>
        <taxon>Gunneridae</taxon>
        <taxon>Pentapetalae</taxon>
        <taxon>rosids</taxon>
        <taxon>malvids</taxon>
        <taxon>Brassicales</taxon>
        <taxon>Brassicaceae</taxon>
        <taxon>Brassiceae</taxon>
        <taxon>Brassica</taxon>
    </lineage>
</organism>
<reference evidence="1 2" key="1">
    <citation type="journal article" date="2020" name="BMC Genomics">
        <title>Intraspecific diversification of the crop wild relative Brassica cretica Lam. using demographic model selection.</title>
        <authorList>
            <person name="Kioukis A."/>
            <person name="Michalopoulou V.A."/>
            <person name="Briers L."/>
            <person name="Pirintsos S."/>
            <person name="Studholme D.J."/>
            <person name="Pavlidis P."/>
            <person name="Sarris P.F."/>
        </authorList>
    </citation>
    <scope>NUCLEOTIDE SEQUENCE [LARGE SCALE GENOMIC DNA]</scope>
    <source>
        <strain evidence="2">cv. PFS-1207/04</strain>
    </source>
</reference>
<sequence length="115" mass="12686">MSLSVDSTSSTMIDCHFIVSIDTNISEQSTFTDERGHYYGIGSLQQTLVNGKRKYSEVSSSAFLDMNKQQGSTIAEQGATIAEQAKQINEFAVVKKFLSATDHRFDQFVSTNSTT</sequence>
<protein>
    <recommendedName>
        <fullName evidence="3">t-SNARE coiled-coil homology domain-containing protein</fullName>
    </recommendedName>
</protein>
<comment type="caution">
    <text evidence="1">The sequence shown here is derived from an EMBL/GenBank/DDBJ whole genome shotgun (WGS) entry which is preliminary data.</text>
</comment>
<evidence type="ECO:0000313" key="1">
    <source>
        <dbReference type="EMBL" id="KAF3517628.1"/>
    </source>
</evidence>
<gene>
    <name evidence="1" type="ORF">DY000_02060194</name>
</gene>
<name>A0ABQ7AUB8_BRACR</name>